<name>A0A2N3J5Y0_AERSO</name>
<accession>A0A2N3J5Y0</accession>
<dbReference type="Proteomes" id="UP000233526">
    <property type="component" value="Unassembled WGS sequence"/>
</dbReference>
<dbReference type="EMBL" id="LJZX01000014">
    <property type="protein sequence ID" value="PKQ81769.1"/>
    <property type="molecule type" value="Genomic_DNA"/>
</dbReference>
<feature type="chain" id="PRO_5014632603" evidence="1">
    <location>
        <begin position="19"/>
        <end position="398"/>
    </location>
</feature>
<proteinExistence type="predicted"/>
<dbReference type="AlphaFoldDB" id="A0A2N3J5Y0"/>
<feature type="signal peptide" evidence="1">
    <location>
        <begin position="1"/>
        <end position="18"/>
    </location>
</feature>
<evidence type="ECO:0000256" key="1">
    <source>
        <dbReference type="SAM" id="SignalP"/>
    </source>
</evidence>
<reference evidence="2 3" key="1">
    <citation type="journal article" date="2017" name="Front. Microbiol.">
        <title>Strong Genomic and Phenotypic Heterogeneity in the Aeromonas sobria Species Complex.</title>
        <authorList>
            <person name="Gauthier J."/>
            <person name="Vincent A.T."/>
            <person name="Charette S.J."/>
            <person name="Derome N."/>
        </authorList>
    </citation>
    <scope>NUCLEOTIDE SEQUENCE [LARGE SCALE GENOMIC DNA]</scope>
    <source>
        <strain evidence="2 3">JF2635</strain>
    </source>
</reference>
<keyword evidence="1" id="KW-0732">Signal</keyword>
<gene>
    <name evidence="2" type="ORF">AOX56_10785</name>
</gene>
<organism evidence="2 3">
    <name type="scientific">Aeromonas sobria</name>
    <dbReference type="NCBI Taxonomy" id="646"/>
    <lineage>
        <taxon>Bacteria</taxon>
        <taxon>Pseudomonadati</taxon>
        <taxon>Pseudomonadota</taxon>
        <taxon>Gammaproteobacteria</taxon>
        <taxon>Aeromonadales</taxon>
        <taxon>Aeromonadaceae</taxon>
        <taxon>Aeromonas</taxon>
    </lineage>
</organism>
<sequence length="398" mass="44020">MKKSLLLLAMLAAIQAQAEPAQEGVWQVSKGKPFPGYNYWVEDNSGEDEVSLTLTCDPSATAELIAKVGYIQYGHYGNKAFGLIIDGKRYDGIHRLGEDFPAFWEALRAAKQLAIFTEDEEEQGVVPVPTTGLAAALPAVGSPGYFCRAKEKPESEKPQPAKGSWSSFGDASKGYTYSVYNRADSFTIRCNPNKPATIDVDIMSVGKYGSQDYQNDFVFDVDGKIFVGHRALQDKQSFEKLWTALRNAKELGVYQGDRNSRKFSFPTNEIAKTLPALGTPGFPCLTAEQHSAAVLDDDLANIEPLKDGDVHLRKRINPYYRKTTWNKYLLDITSRSNRMVITDLKINRGSCTIDPKAKLPFRMGFGGKVTLSLLPEDCNPLEITVTTLGGEQTLSFDQ</sequence>
<comment type="caution">
    <text evidence="2">The sequence shown here is derived from an EMBL/GenBank/DDBJ whole genome shotgun (WGS) entry which is preliminary data.</text>
</comment>
<evidence type="ECO:0000313" key="3">
    <source>
        <dbReference type="Proteomes" id="UP000233526"/>
    </source>
</evidence>
<protein>
    <submittedName>
        <fullName evidence="2">Uncharacterized protein</fullName>
    </submittedName>
</protein>
<evidence type="ECO:0000313" key="2">
    <source>
        <dbReference type="EMBL" id="PKQ81769.1"/>
    </source>
</evidence>
<dbReference type="RefSeq" id="WP_101316253.1">
    <property type="nucleotide sequence ID" value="NZ_CAWNSS010000014.1"/>
</dbReference>